<dbReference type="Proteomes" id="UP000016057">
    <property type="component" value="Unassembled WGS sequence"/>
</dbReference>
<dbReference type="PROSITE" id="PS00201">
    <property type="entry name" value="FLAVODOXIN"/>
    <property type="match status" value="1"/>
</dbReference>
<dbReference type="NCBIfam" id="NF005216">
    <property type="entry name" value="PRK06703.1"/>
    <property type="match status" value="1"/>
</dbReference>
<organism evidence="10 11">
    <name type="scientific">Catellicoccus marimammalium M35/04/3</name>
    <dbReference type="NCBI Taxonomy" id="1234409"/>
    <lineage>
        <taxon>Bacteria</taxon>
        <taxon>Bacillati</taxon>
        <taxon>Bacillota</taxon>
        <taxon>Bacilli</taxon>
        <taxon>Lactobacillales</taxon>
        <taxon>Enterococcaceae</taxon>
        <taxon>Catellicoccus</taxon>
    </lineage>
</organism>
<accession>K8Z9W0</accession>
<gene>
    <name evidence="10" type="ORF">C683_0461</name>
</gene>
<keyword evidence="5 8" id="KW-0285">Flavoprotein</keyword>
<dbReference type="GO" id="GO:0009055">
    <property type="term" value="F:electron transfer activity"/>
    <property type="evidence" value="ECO:0007669"/>
    <property type="project" value="UniProtKB-UniRule"/>
</dbReference>
<feature type="domain" description="Flavodoxin-like" evidence="9">
    <location>
        <begin position="7"/>
        <end position="146"/>
    </location>
</feature>
<dbReference type="NCBIfam" id="TIGR01753">
    <property type="entry name" value="flav_short"/>
    <property type="match status" value="1"/>
</dbReference>
<evidence type="ECO:0000256" key="2">
    <source>
        <dbReference type="ARBA" id="ARBA00003297"/>
    </source>
</evidence>
<evidence type="ECO:0000256" key="6">
    <source>
        <dbReference type="ARBA" id="ARBA00022643"/>
    </source>
</evidence>
<comment type="similarity">
    <text evidence="3 8">Belongs to the flavodoxin family.</text>
</comment>
<name>K8Z9W0_9ENTE</name>
<dbReference type="PATRIC" id="fig|1234409.3.peg.428"/>
<evidence type="ECO:0000256" key="5">
    <source>
        <dbReference type="ARBA" id="ARBA00022630"/>
    </source>
</evidence>
<evidence type="ECO:0000256" key="7">
    <source>
        <dbReference type="ARBA" id="ARBA00022982"/>
    </source>
</evidence>
<dbReference type="Gene3D" id="3.40.50.360">
    <property type="match status" value="1"/>
</dbReference>
<dbReference type="InterPro" id="IPR050619">
    <property type="entry name" value="Flavodoxin"/>
</dbReference>
<dbReference type="InterPro" id="IPR010087">
    <property type="entry name" value="Flav_short"/>
</dbReference>
<evidence type="ECO:0000313" key="11">
    <source>
        <dbReference type="Proteomes" id="UP000016057"/>
    </source>
</evidence>
<comment type="function">
    <text evidence="2 8">Low-potential electron donor to a number of redox enzymes.</text>
</comment>
<keyword evidence="4 8" id="KW-0813">Transport</keyword>
<dbReference type="EMBL" id="AMYT01000011">
    <property type="protein sequence ID" value="EKU27680.1"/>
    <property type="molecule type" value="Genomic_DNA"/>
</dbReference>
<dbReference type="InterPro" id="IPR029039">
    <property type="entry name" value="Flavoprotein-like_sf"/>
</dbReference>
<dbReference type="GO" id="GO:0016651">
    <property type="term" value="F:oxidoreductase activity, acting on NAD(P)H"/>
    <property type="evidence" value="ECO:0007669"/>
    <property type="project" value="UniProtKB-ARBA"/>
</dbReference>
<dbReference type="STRING" id="1234409.C683_0461"/>
<dbReference type="GO" id="GO:0010181">
    <property type="term" value="F:FMN binding"/>
    <property type="evidence" value="ECO:0007669"/>
    <property type="project" value="UniProtKB-UniRule"/>
</dbReference>
<dbReference type="InterPro" id="IPR008254">
    <property type="entry name" value="Flavodoxin/NO_synth"/>
</dbReference>
<dbReference type="eggNOG" id="COG0716">
    <property type="taxonomic scope" value="Bacteria"/>
</dbReference>
<evidence type="ECO:0000256" key="4">
    <source>
        <dbReference type="ARBA" id="ARBA00022448"/>
    </source>
</evidence>
<protein>
    <recommendedName>
        <fullName evidence="8">Flavodoxin</fullName>
    </recommendedName>
</protein>
<dbReference type="InterPro" id="IPR001226">
    <property type="entry name" value="Flavodoxin_CS"/>
</dbReference>
<evidence type="ECO:0000313" key="10">
    <source>
        <dbReference type="EMBL" id="EKU27680.1"/>
    </source>
</evidence>
<keyword evidence="7 8" id="KW-0249">Electron transport</keyword>
<dbReference type="PRINTS" id="PR00369">
    <property type="entry name" value="FLAVODOXIN"/>
</dbReference>
<reference evidence="10 11" key="1">
    <citation type="journal article" date="2013" name="Genome Announc.">
        <title>Draft Genome Sequence of Catellicoccus marimammalium, a Novel Species Commonly Found in Gull Feces.</title>
        <authorList>
            <person name="Weigand M.R."/>
            <person name="Ryu H."/>
            <person name="Bozcek L."/>
            <person name="Konstantinidis K.T."/>
            <person name="Santo Domingo J.W."/>
        </authorList>
    </citation>
    <scope>NUCLEOTIDE SEQUENCE [LARGE SCALE GENOMIC DNA]</scope>
    <source>
        <strain evidence="10 11">M35/04/3</strain>
    </source>
</reference>
<dbReference type="PANTHER" id="PTHR42809:SF1">
    <property type="entry name" value="FLAVODOXIN 1"/>
    <property type="match status" value="1"/>
</dbReference>
<evidence type="ECO:0000256" key="8">
    <source>
        <dbReference type="RuleBase" id="RU367037"/>
    </source>
</evidence>
<dbReference type="AlphaFoldDB" id="K8Z9W0"/>
<evidence type="ECO:0000259" key="9">
    <source>
        <dbReference type="PROSITE" id="PS50902"/>
    </source>
</evidence>
<dbReference type="InterPro" id="IPR001094">
    <property type="entry name" value="Flavdoxin-like"/>
</dbReference>
<dbReference type="OrthoDB" id="9790745at2"/>
<evidence type="ECO:0000256" key="1">
    <source>
        <dbReference type="ARBA" id="ARBA00001917"/>
    </source>
</evidence>
<keyword evidence="6 8" id="KW-0288">FMN</keyword>
<dbReference type="PANTHER" id="PTHR42809">
    <property type="entry name" value="FLAVODOXIN 2"/>
    <property type="match status" value="1"/>
</dbReference>
<comment type="cofactor">
    <cofactor evidence="1 8">
        <name>FMN</name>
        <dbReference type="ChEBI" id="CHEBI:58210"/>
    </cofactor>
</comment>
<dbReference type="PROSITE" id="PS50902">
    <property type="entry name" value="FLAVODOXIN_LIKE"/>
    <property type="match status" value="1"/>
</dbReference>
<dbReference type="RefSeq" id="WP_009489240.1">
    <property type="nucleotide sequence ID" value="NZ_AMYT01000011.1"/>
</dbReference>
<dbReference type="SUPFAM" id="SSF52218">
    <property type="entry name" value="Flavoproteins"/>
    <property type="match status" value="1"/>
</dbReference>
<comment type="caution">
    <text evidence="10">The sequence shown here is derived from an EMBL/GenBank/DDBJ whole genome shotgun (WGS) entry which is preliminary data.</text>
</comment>
<sequence>MEFNPSAKIVFASLTGNTEEIAEVICDALTDLNVDVTMANCDEAEACDFQDVDICVVATYTYGDGDLPDEIVDFYEDLADEDLDGKVYGVAGSGDTTYDHFCKSVEDFDAQFASTGATKGAENVKVELEPEAEDIQHLEAFAKSLVEKAQELHEA</sequence>
<keyword evidence="11" id="KW-1185">Reference proteome</keyword>
<evidence type="ECO:0000256" key="3">
    <source>
        <dbReference type="ARBA" id="ARBA00005267"/>
    </source>
</evidence>
<proteinExistence type="inferred from homology"/>
<dbReference type="Pfam" id="PF00258">
    <property type="entry name" value="Flavodoxin_1"/>
    <property type="match status" value="1"/>
</dbReference>
<dbReference type="NCBIfam" id="NF005587">
    <property type="entry name" value="PRK07308.1"/>
    <property type="match status" value="1"/>
</dbReference>